<dbReference type="EMBL" id="JAAOAK010000301">
    <property type="protein sequence ID" value="KAF5675746.1"/>
    <property type="molecule type" value="Genomic_DNA"/>
</dbReference>
<keyword evidence="2" id="KW-1185">Reference proteome</keyword>
<gene>
    <name evidence="1" type="ORF">FDENT_9667</name>
</gene>
<sequence length="252" mass="27917">MSTFANPLDFLCYEYCTGCGDIHQYAGTFLRHKCSQSSERVKERKHILEKMVARELRRVRKTKYPATLRCVHISKRKRKPDAGDGPNLKVIRRNENDAQREHATVDNTGILTTSKSALPAENLNAPSIYTEAPEEGSYFASSIHGISTTSKNALLAENLNAPDNYTEAPEEGSYFASSIHNGSDGNKLEGSYFFNSTYASYGVNQFGGSYFANPLNFSGVLNSSELATREDHPEELMADGGDGMEFIVPKLH</sequence>
<comment type="caution">
    <text evidence="1">The sequence shown here is derived from an EMBL/GenBank/DDBJ whole genome shotgun (WGS) entry which is preliminary data.</text>
</comment>
<protein>
    <submittedName>
        <fullName evidence="1">Uncharacterized protein</fullName>
    </submittedName>
</protein>
<reference evidence="1 2" key="1">
    <citation type="submission" date="2020-05" db="EMBL/GenBank/DDBJ databases">
        <title>Identification and distribution of gene clusters putatively required for synthesis of sphingolipid metabolism inhibitors in phylogenetically diverse species of the filamentous fungus Fusarium.</title>
        <authorList>
            <person name="Kim H.-S."/>
            <person name="Busman M."/>
            <person name="Brown D.W."/>
            <person name="Divon H."/>
            <person name="Uhlig S."/>
            <person name="Proctor R.H."/>
        </authorList>
    </citation>
    <scope>NUCLEOTIDE SEQUENCE [LARGE SCALE GENOMIC DNA]</scope>
    <source>
        <strain evidence="1 2">NRRL 25311</strain>
    </source>
</reference>
<name>A0A8H5TR56_9HYPO</name>
<dbReference type="Proteomes" id="UP000562682">
    <property type="component" value="Unassembled WGS sequence"/>
</dbReference>
<evidence type="ECO:0000313" key="1">
    <source>
        <dbReference type="EMBL" id="KAF5675746.1"/>
    </source>
</evidence>
<proteinExistence type="predicted"/>
<evidence type="ECO:0000313" key="2">
    <source>
        <dbReference type="Proteomes" id="UP000562682"/>
    </source>
</evidence>
<dbReference type="AlphaFoldDB" id="A0A8H5TR56"/>
<accession>A0A8H5TR56</accession>
<organism evidence="1 2">
    <name type="scientific">Fusarium denticulatum</name>
    <dbReference type="NCBI Taxonomy" id="48507"/>
    <lineage>
        <taxon>Eukaryota</taxon>
        <taxon>Fungi</taxon>
        <taxon>Dikarya</taxon>
        <taxon>Ascomycota</taxon>
        <taxon>Pezizomycotina</taxon>
        <taxon>Sordariomycetes</taxon>
        <taxon>Hypocreomycetidae</taxon>
        <taxon>Hypocreales</taxon>
        <taxon>Nectriaceae</taxon>
        <taxon>Fusarium</taxon>
        <taxon>Fusarium fujikuroi species complex</taxon>
    </lineage>
</organism>